<dbReference type="AlphaFoldDB" id="A0AAD9IQJ7"/>
<proteinExistence type="predicted"/>
<protein>
    <submittedName>
        <fullName evidence="1">Uncharacterized protein</fullName>
    </submittedName>
</protein>
<name>A0AAD9IQJ7_9ANNE</name>
<comment type="caution">
    <text evidence="1">The sequence shown here is derived from an EMBL/GenBank/DDBJ whole genome shotgun (WGS) entry which is preliminary data.</text>
</comment>
<accession>A0AAD9IQJ7</accession>
<sequence>MPLFPMIGIDGHSQVIAVYLTCTETAAALTHVIFKSYNHVWPHTEDIMIEQNVFSAAFPAVTLQLCLFRWN</sequence>
<dbReference type="EMBL" id="JAODUP010002021">
    <property type="protein sequence ID" value="KAK2139111.1"/>
    <property type="molecule type" value="Genomic_DNA"/>
</dbReference>
<gene>
    <name evidence="1" type="ORF">LSH36_2021g00000</name>
</gene>
<keyword evidence="2" id="KW-1185">Reference proteome</keyword>
<evidence type="ECO:0000313" key="2">
    <source>
        <dbReference type="Proteomes" id="UP001208570"/>
    </source>
</evidence>
<dbReference type="Proteomes" id="UP001208570">
    <property type="component" value="Unassembled WGS sequence"/>
</dbReference>
<organism evidence="1 2">
    <name type="scientific">Paralvinella palmiformis</name>
    <dbReference type="NCBI Taxonomy" id="53620"/>
    <lineage>
        <taxon>Eukaryota</taxon>
        <taxon>Metazoa</taxon>
        <taxon>Spiralia</taxon>
        <taxon>Lophotrochozoa</taxon>
        <taxon>Annelida</taxon>
        <taxon>Polychaeta</taxon>
        <taxon>Sedentaria</taxon>
        <taxon>Canalipalpata</taxon>
        <taxon>Terebellida</taxon>
        <taxon>Terebelliformia</taxon>
        <taxon>Alvinellidae</taxon>
        <taxon>Paralvinella</taxon>
    </lineage>
</organism>
<reference evidence="1" key="1">
    <citation type="journal article" date="2023" name="Mol. Biol. Evol.">
        <title>Third-Generation Sequencing Reveals the Adaptive Role of the Epigenome in Three Deep-Sea Polychaetes.</title>
        <authorList>
            <person name="Perez M."/>
            <person name="Aroh O."/>
            <person name="Sun Y."/>
            <person name="Lan Y."/>
            <person name="Juniper S.K."/>
            <person name="Young C.R."/>
            <person name="Angers B."/>
            <person name="Qian P.Y."/>
        </authorList>
    </citation>
    <scope>NUCLEOTIDE SEQUENCE</scope>
    <source>
        <strain evidence="1">P08H-3</strain>
    </source>
</reference>
<evidence type="ECO:0000313" key="1">
    <source>
        <dbReference type="EMBL" id="KAK2139111.1"/>
    </source>
</evidence>